<dbReference type="RefSeq" id="WP_331459783.1">
    <property type="nucleotide sequence ID" value="NZ_CP097463.1"/>
</dbReference>
<name>A0ABY7JZ58_9ACTN</name>
<proteinExistence type="predicted"/>
<protein>
    <submittedName>
        <fullName evidence="4">MerR family transcriptional regulator</fullName>
    </submittedName>
</protein>
<evidence type="ECO:0000259" key="3">
    <source>
        <dbReference type="PROSITE" id="PS50937"/>
    </source>
</evidence>
<evidence type="ECO:0000256" key="1">
    <source>
        <dbReference type="ARBA" id="ARBA00023125"/>
    </source>
</evidence>
<keyword evidence="5" id="KW-1185">Reference proteome</keyword>
<dbReference type="SUPFAM" id="SSF46955">
    <property type="entry name" value="Putative DNA-binding domain"/>
    <property type="match status" value="1"/>
</dbReference>
<evidence type="ECO:0000313" key="5">
    <source>
        <dbReference type="Proteomes" id="UP001164693"/>
    </source>
</evidence>
<dbReference type="Proteomes" id="UP001164693">
    <property type="component" value="Chromosome"/>
</dbReference>
<dbReference type="SMART" id="SM00422">
    <property type="entry name" value="HTH_MERR"/>
    <property type="match status" value="1"/>
</dbReference>
<feature type="domain" description="HTH merR-type" evidence="3">
    <location>
        <begin position="1"/>
        <end position="57"/>
    </location>
</feature>
<dbReference type="PROSITE" id="PS50937">
    <property type="entry name" value="HTH_MERR_2"/>
    <property type="match status" value="1"/>
</dbReference>
<dbReference type="InterPro" id="IPR000551">
    <property type="entry name" value="MerR-type_HTH_dom"/>
</dbReference>
<dbReference type="PANTHER" id="PTHR30204">
    <property type="entry name" value="REDOX-CYCLING DRUG-SENSING TRANSCRIPTIONAL ACTIVATOR SOXR"/>
    <property type="match status" value="1"/>
</dbReference>
<dbReference type="PANTHER" id="PTHR30204:SF93">
    <property type="entry name" value="HTH MERR-TYPE DOMAIN-CONTAINING PROTEIN"/>
    <property type="match status" value="1"/>
</dbReference>
<organism evidence="4 5">
    <name type="scientific">Jatrophihabitans cynanchi</name>
    <dbReference type="NCBI Taxonomy" id="2944128"/>
    <lineage>
        <taxon>Bacteria</taxon>
        <taxon>Bacillati</taxon>
        <taxon>Actinomycetota</taxon>
        <taxon>Actinomycetes</taxon>
        <taxon>Jatrophihabitantales</taxon>
        <taxon>Jatrophihabitantaceae</taxon>
        <taxon>Jatrophihabitans</taxon>
    </lineage>
</organism>
<gene>
    <name evidence="4" type="ORF">M6B22_03645</name>
</gene>
<dbReference type="Gene3D" id="1.10.1660.10">
    <property type="match status" value="1"/>
</dbReference>
<dbReference type="InterPro" id="IPR009061">
    <property type="entry name" value="DNA-bd_dom_put_sf"/>
</dbReference>
<keyword evidence="1" id="KW-0238">DNA-binding</keyword>
<evidence type="ECO:0000313" key="4">
    <source>
        <dbReference type="EMBL" id="WAX57865.1"/>
    </source>
</evidence>
<feature type="region of interest" description="Disordered" evidence="2">
    <location>
        <begin position="112"/>
        <end position="133"/>
    </location>
</feature>
<reference evidence="4" key="1">
    <citation type="submission" date="2022-05" db="EMBL/GenBank/DDBJ databases">
        <title>Jatrophihabitans sp. SB3-54 whole genome sequence.</title>
        <authorList>
            <person name="Suh M.K."/>
            <person name="Eom M.K."/>
            <person name="Kim J.S."/>
            <person name="Kim H.S."/>
            <person name="Do H.E."/>
            <person name="Shin Y.K."/>
            <person name="Lee J.-S."/>
        </authorList>
    </citation>
    <scope>NUCLEOTIDE SEQUENCE</scope>
    <source>
        <strain evidence="4">SB3-54</strain>
    </source>
</reference>
<accession>A0ABY7JZ58</accession>
<sequence>MSERLLRYYEEQGLLRPDRLPNGYREYGAADVAAVRNIRALLAAGLPLRVIADVLPCVCDHNERMVPTCPELIVALRRERERVEAARAQLETSQRLIDIVLDAAPPEVTAAADRLRGSSLTAPGHRREPGRLR</sequence>
<dbReference type="InterPro" id="IPR047057">
    <property type="entry name" value="MerR_fam"/>
</dbReference>
<dbReference type="EMBL" id="CP097463">
    <property type="protein sequence ID" value="WAX57865.1"/>
    <property type="molecule type" value="Genomic_DNA"/>
</dbReference>
<evidence type="ECO:0000256" key="2">
    <source>
        <dbReference type="SAM" id="MobiDB-lite"/>
    </source>
</evidence>
<dbReference type="Pfam" id="PF13411">
    <property type="entry name" value="MerR_1"/>
    <property type="match status" value="1"/>
</dbReference>